<dbReference type="SMART" id="SM00388">
    <property type="entry name" value="HisKA"/>
    <property type="match status" value="1"/>
</dbReference>
<name>A0A1I7FJ55_9BACT</name>
<evidence type="ECO:0000313" key="10">
    <source>
        <dbReference type="EMBL" id="SFU36188.1"/>
    </source>
</evidence>
<evidence type="ECO:0000256" key="8">
    <source>
        <dbReference type="SAM" id="Phobius"/>
    </source>
</evidence>
<evidence type="ECO:0000259" key="9">
    <source>
        <dbReference type="PROSITE" id="PS50109"/>
    </source>
</evidence>
<dbReference type="SUPFAM" id="SSF47384">
    <property type="entry name" value="Homodimeric domain of signal transducing histidine kinase"/>
    <property type="match status" value="1"/>
</dbReference>
<dbReference type="SUPFAM" id="SSF55874">
    <property type="entry name" value="ATPase domain of HSP90 chaperone/DNA topoisomerase II/histidine kinase"/>
    <property type="match status" value="1"/>
</dbReference>
<dbReference type="EC" id="2.7.13.3" evidence="2"/>
<dbReference type="InterPro" id="IPR003661">
    <property type="entry name" value="HisK_dim/P_dom"/>
</dbReference>
<dbReference type="SMART" id="SM00387">
    <property type="entry name" value="HATPase_c"/>
    <property type="match status" value="1"/>
</dbReference>
<evidence type="ECO:0000256" key="7">
    <source>
        <dbReference type="ARBA" id="ARBA00022989"/>
    </source>
</evidence>
<dbReference type="Pfam" id="PF00512">
    <property type="entry name" value="HisKA"/>
    <property type="match status" value="1"/>
</dbReference>
<dbReference type="InterPro" id="IPR036097">
    <property type="entry name" value="HisK_dim/P_sf"/>
</dbReference>
<dbReference type="Gene3D" id="3.30.565.10">
    <property type="entry name" value="Histidine kinase-like ATPase, C-terminal domain"/>
    <property type="match status" value="1"/>
</dbReference>
<keyword evidence="5 8" id="KW-0812">Transmembrane</keyword>
<organism evidence="10 11">
    <name type="scientific">Pontibacter akesuensis</name>
    <dbReference type="NCBI Taxonomy" id="388950"/>
    <lineage>
        <taxon>Bacteria</taxon>
        <taxon>Pseudomonadati</taxon>
        <taxon>Bacteroidota</taxon>
        <taxon>Cytophagia</taxon>
        <taxon>Cytophagales</taxon>
        <taxon>Hymenobacteraceae</taxon>
        <taxon>Pontibacter</taxon>
    </lineage>
</organism>
<gene>
    <name evidence="10" type="ORF">SAMN04487941_0239</name>
</gene>
<dbReference type="GO" id="GO:0000155">
    <property type="term" value="F:phosphorelay sensor kinase activity"/>
    <property type="evidence" value="ECO:0007669"/>
    <property type="project" value="InterPro"/>
</dbReference>
<evidence type="ECO:0000256" key="2">
    <source>
        <dbReference type="ARBA" id="ARBA00012438"/>
    </source>
</evidence>
<keyword evidence="6 10" id="KW-0418">Kinase</keyword>
<dbReference type="PANTHER" id="PTHR45436:SF5">
    <property type="entry name" value="SENSOR HISTIDINE KINASE TRCS"/>
    <property type="match status" value="1"/>
</dbReference>
<dbReference type="PROSITE" id="PS50109">
    <property type="entry name" value="HIS_KIN"/>
    <property type="match status" value="1"/>
</dbReference>
<keyword evidence="3" id="KW-0597">Phosphoprotein</keyword>
<dbReference type="InterPro" id="IPR005467">
    <property type="entry name" value="His_kinase_dom"/>
</dbReference>
<dbReference type="InterPro" id="IPR050428">
    <property type="entry name" value="TCS_sensor_his_kinase"/>
</dbReference>
<dbReference type="InterPro" id="IPR003594">
    <property type="entry name" value="HATPase_dom"/>
</dbReference>
<feature type="transmembrane region" description="Helical" evidence="8">
    <location>
        <begin position="135"/>
        <end position="158"/>
    </location>
</feature>
<dbReference type="OrthoDB" id="1522504at2"/>
<evidence type="ECO:0000256" key="3">
    <source>
        <dbReference type="ARBA" id="ARBA00022553"/>
    </source>
</evidence>
<comment type="catalytic activity">
    <reaction evidence="1">
        <text>ATP + protein L-histidine = ADP + protein N-phospho-L-histidine.</text>
        <dbReference type="EC" id="2.7.13.3"/>
    </reaction>
</comment>
<dbReference type="CDD" id="cd00082">
    <property type="entry name" value="HisKA"/>
    <property type="match status" value="1"/>
</dbReference>
<reference evidence="11" key="1">
    <citation type="submission" date="2016-10" db="EMBL/GenBank/DDBJ databases">
        <authorList>
            <person name="Varghese N."/>
        </authorList>
    </citation>
    <scope>NUCLEOTIDE SEQUENCE [LARGE SCALE GENOMIC DNA]</scope>
    <source>
        <strain evidence="11">DSM 18820</strain>
    </source>
</reference>
<keyword evidence="11" id="KW-1185">Reference proteome</keyword>
<keyword evidence="8" id="KW-0472">Membrane</keyword>
<dbReference type="RefSeq" id="WP_068839234.1">
    <property type="nucleotide sequence ID" value="NZ_BMXC01000001.1"/>
</dbReference>
<dbReference type="InterPro" id="IPR036890">
    <property type="entry name" value="HATPase_C_sf"/>
</dbReference>
<dbReference type="Proteomes" id="UP000182491">
    <property type="component" value="Unassembled WGS sequence"/>
</dbReference>
<dbReference type="STRING" id="388950.GCA_001611675_03377"/>
<dbReference type="EMBL" id="FPCA01000001">
    <property type="protein sequence ID" value="SFU36188.1"/>
    <property type="molecule type" value="Genomic_DNA"/>
</dbReference>
<dbReference type="Gene3D" id="1.10.287.130">
    <property type="match status" value="1"/>
</dbReference>
<proteinExistence type="predicted"/>
<evidence type="ECO:0000256" key="4">
    <source>
        <dbReference type="ARBA" id="ARBA00022679"/>
    </source>
</evidence>
<sequence length="425" mass="48843">MKLLNHTLSYLAAILFVVITGWSALLYYSLLDEIYDSLDDGLGNYKLLIMQRAAADSTILQRSSFGENNYAIKPIAGPKVFRVTDVYSDTAMFMVNEQDFEPVRMLKTVFRHNGNFYELRVINSMVETDDLVEDLLVSIFWLYLGLIAIILVLNNFLLKKTWQPFYRLVQQLRDFRLEKQHQIKYEETRVEEFQVLHDAVSKLIQNSTDTYQSQKQFIENASHELQTPLAISLNKLELLLEESNLTEEQLRLLAGAVNNLERMKRLNKSLLLLSKIENRQFQVEEEVNINQVIKTLLDDFSDQAEYKGLAVTLVEEGDCRVRMNPDLASVLLTNLLKNAIVHNHQEGFVEVTVSRDKLVVANSGKTSALNEQRMFSRFQQDSPSEASTGLGLPIVKAIANLYRFQVKYSFTGKHILTLSFHPPHQ</sequence>
<dbReference type="AlphaFoldDB" id="A0A1I7FJ55"/>
<dbReference type="GO" id="GO:0005886">
    <property type="term" value="C:plasma membrane"/>
    <property type="evidence" value="ECO:0007669"/>
    <property type="project" value="TreeGrafter"/>
</dbReference>
<evidence type="ECO:0000256" key="6">
    <source>
        <dbReference type="ARBA" id="ARBA00022777"/>
    </source>
</evidence>
<evidence type="ECO:0000313" key="11">
    <source>
        <dbReference type="Proteomes" id="UP000182491"/>
    </source>
</evidence>
<evidence type="ECO:0000256" key="1">
    <source>
        <dbReference type="ARBA" id="ARBA00000085"/>
    </source>
</evidence>
<feature type="domain" description="Histidine kinase" evidence="9">
    <location>
        <begin position="220"/>
        <end position="425"/>
    </location>
</feature>
<accession>A0A1I7FJ55</accession>
<feature type="transmembrane region" description="Helical" evidence="8">
    <location>
        <begin position="7"/>
        <end position="30"/>
    </location>
</feature>
<keyword evidence="4" id="KW-0808">Transferase</keyword>
<protein>
    <recommendedName>
        <fullName evidence="2">histidine kinase</fullName>
        <ecNumber evidence="2">2.7.13.3</ecNumber>
    </recommendedName>
</protein>
<dbReference type="Pfam" id="PF02518">
    <property type="entry name" value="HATPase_c"/>
    <property type="match status" value="1"/>
</dbReference>
<evidence type="ECO:0000256" key="5">
    <source>
        <dbReference type="ARBA" id="ARBA00022692"/>
    </source>
</evidence>
<keyword evidence="7 8" id="KW-1133">Transmembrane helix</keyword>
<dbReference type="PANTHER" id="PTHR45436">
    <property type="entry name" value="SENSOR HISTIDINE KINASE YKOH"/>
    <property type="match status" value="1"/>
</dbReference>